<protein>
    <submittedName>
        <fullName evidence="1">Uncharacterized protein</fullName>
    </submittedName>
</protein>
<reference evidence="1 2" key="1">
    <citation type="submission" date="2019-10" db="EMBL/GenBank/DDBJ databases">
        <title>Muricauda olearia CL-SS4 JCM15563 genome.</title>
        <authorList>
            <person name="Liu L."/>
        </authorList>
    </citation>
    <scope>NUCLEOTIDE SEQUENCE [LARGE SCALE GENOMIC DNA]</scope>
    <source>
        <strain evidence="1 2">CL-SS4</strain>
    </source>
</reference>
<dbReference type="Pfam" id="PF07676">
    <property type="entry name" value="PD40"/>
    <property type="match status" value="3"/>
</dbReference>
<gene>
    <name evidence="1" type="ORF">F8C76_00665</name>
</gene>
<accession>A0A6I1DX57</accession>
<proteinExistence type="predicted"/>
<dbReference type="InterPro" id="IPR011042">
    <property type="entry name" value="6-blade_b-propeller_TolB-like"/>
</dbReference>
<evidence type="ECO:0000313" key="2">
    <source>
        <dbReference type="Proteomes" id="UP000429785"/>
    </source>
</evidence>
<dbReference type="PROSITE" id="PS51257">
    <property type="entry name" value="PROKAR_LIPOPROTEIN"/>
    <property type="match status" value="1"/>
</dbReference>
<sequence length="577" mass="66247">MKIQYLINVFLLMVGCTNTDDVFQQYATVTKPVKLGLGHLSVDSVQWNNVYVSKTRELYFTKMEKSTSAIYRMKYQDGIFHELEKIDFPAEASHSDAYVNPEGNLMLFSSLMQEQENDTVKDWNIWKSVRKNGKWQLPEPFFVQNLEGDQFYPWMAESKNLYFSIKPKGFNNSDLYISEYVNGTYKEPKALPYYINSLKLEGNAFVAPDESYLIFAGFERDQNLGKSDLYISFNQNGRWSLPIWLGADINSEGYDGSPFVTQDEKYLIFTSSRGSSDENIFFNHYIVSFDLNKFLEKENSTPHSGTVPVRFQVGAVTTENVEYGGSISSNNDAIYYTKASSDFRERQITVSKIEDGIFLKPESVVIGGKVYTDASDAQISEDGAYLYFKMKGGVPKDLHRKDGNIWRSKLSNGAWQEAEMLPEEINSTLNEYYPLRTRSGNIYFSREDKDENYDIYVSRWVEGKYQKAEPLPDYINTDLLESDAYVSPDESFMIFVRMYAEGDLGVSDLYISFQENGIWGRPKNMRSLNSEGVDGSPFVTPDGKKLFFTSTRDSDNPENFDGHLDIYAVPFNAEDWR</sequence>
<dbReference type="AlphaFoldDB" id="A0A6I1DX57"/>
<dbReference type="RefSeq" id="WP_152130018.1">
    <property type="nucleotide sequence ID" value="NZ_WELG01000001.1"/>
</dbReference>
<name>A0A6I1DX57_9FLAO</name>
<organism evidence="1 2">
    <name type="scientific">Flagellimonas olearia</name>
    <dbReference type="NCBI Taxonomy" id="552546"/>
    <lineage>
        <taxon>Bacteria</taxon>
        <taxon>Pseudomonadati</taxon>
        <taxon>Bacteroidota</taxon>
        <taxon>Flavobacteriia</taxon>
        <taxon>Flavobacteriales</taxon>
        <taxon>Flavobacteriaceae</taxon>
        <taxon>Flagellimonas</taxon>
    </lineage>
</organism>
<dbReference type="Proteomes" id="UP000429785">
    <property type="component" value="Unassembled WGS sequence"/>
</dbReference>
<dbReference type="SUPFAM" id="SSF82171">
    <property type="entry name" value="DPP6 N-terminal domain-like"/>
    <property type="match status" value="1"/>
</dbReference>
<evidence type="ECO:0000313" key="1">
    <source>
        <dbReference type="EMBL" id="KAB7530066.1"/>
    </source>
</evidence>
<dbReference type="OrthoDB" id="9809364at2"/>
<dbReference type="InterPro" id="IPR011659">
    <property type="entry name" value="WD40"/>
</dbReference>
<comment type="caution">
    <text evidence="1">The sequence shown here is derived from an EMBL/GenBank/DDBJ whole genome shotgun (WGS) entry which is preliminary data.</text>
</comment>
<dbReference type="Gene3D" id="2.120.10.30">
    <property type="entry name" value="TolB, C-terminal domain"/>
    <property type="match status" value="2"/>
</dbReference>
<dbReference type="EMBL" id="WELG01000001">
    <property type="protein sequence ID" value="KAB7530066.1"/>
    <property type="molecule type" value="Genomic_DNA"/>
</dbReference>